<evidence type="ECO:0000313" key="2">
    <source>
        <dbReference type="Proteomes" id="UP001601197"/>
    </source>
</evidence>
<dbReference type="Proteomes" id="UP001601197">
    <property type="component" value="Unassembled WGS sequence"/>
</dbReference>
<dbReference type="RefSeq" id="WP_388345413.1">
    <property type="nucleotide sequence ID" value="NZ_JBIAFJ010000005.1"/>
</dbReference>
<sequence>MDRLGNEVDADVISTSCFIPSISAVDAGDISDPKAFCRAITPDDSALDAFVCAGRNEGHTTMTEDLGAWIVNEIVAAG</sequence>
<name>A0ABW6KRG2_9ACTN</name>
<reference evidence="1 2" key="1">
    <citation type="submission" date="2024-10" db="EMBL/GenBank/DDBJ databases">
        <title>The Natural Products Discovery Center: Release of the First 8490 Sequenced Strains for Exploring Actinobacteria Biosynthetic Diversity.</title>
        <authorList>
            <person name="Kalkreuter E."/>
            <person name="Kautsar S.A."/>
            <person name="Yang D."/>
            <person name="Bader C.D."/>
            <person name="Teijaro C.N."/>
            <person name="Fluegel L."/>
            <person name="Davis C.M."/>
            <person name="Simpson J.R."/>
            <person name="Lauterbach L."/>
            <person name="Steele A.D."/>
            <person name="Gui C."/>
            <person name="Meng S."/>
            <person name="Li G."/>
            <person name="Viehrig K."/>
            <person name="Ye F."/>
            <person name="Su P."/>
            <person name="Kiefer A.F."/>
            <person name="Nichols A."/>
            <person name="Cepeda A.J."/>
            <person name="Yan W."/>
            <person name="Fan B."/>
            <person name="Jiang Y."/>
            <person name="Adhikari A."/>
            <person name="Zheng C.-J."/>
            <person name="Schuster L."/>
            <person name="Cowan T.M."/>
            <person name="Smanski M.J."/>
            <person name="Chevrette M.G."/>
            <person name="De Carvalho L.P.S."/>
            <person name="Shen B."/>
        </authorList>
    </citation>
    <scope>NUCLEOTIDE SEQUENCE [LARGE SCALE GENOMIC DNA]</scope>
    <source>
        <strain evidence="1 2">NPDC007147</strain>
    </source>
</reference>
<protein>
    <submittedName>
        <fullName evidence="1">Uncharacterized protein</fullName>
    </submittedName>
</protein>
<organism evidence="1 2">
    <name type="scientific">Streptomyces kebangsaanensis</name>
    <dbReference type="NCBI Taxonomy" id="864058"/>
    <lineage>
        <taxon>Bacteria</taxon>
        <taxon>Bacillati</taxon>
        <taxon>Actinomycetota</taxon>
        <taxon>Actinomycetes</taxon>
        <taxon>Kitasatosporales</taxon>
        <taxon>Streptomycetaceae</taxon>
        <taxon>Streptomyces</taxon>
    </lineage>
</organism>
<gene>
    <name evidence="1" type="ORF">ACFYNZ_09955</name>
</gene>
<comment type="caution">
    <text evidence="1">The sequence shown here is derived from an EMBL/GenBank/DDBJ whole genome shotgun (WGS) entry which is preliminary data.</text>
</comment>
<keyword evidence="2" id="KW-1185">Reference proteome</keyword>
<evidence type="ECO:0000313" key="1">
    <source>
        <dbReference type="EMBL" id="MFE9169832.1"/>
    </source>
</evidence>
<accession>A0ABW6KRG2</accession>
<dbReference type="EMBL" id="JBIAFJ010000005">
    <property type="protein sequence ID" value="MFE9169832.1"/>
    <property type="molecule type" value="Genomic_DNA"/>
</dbReference>
<proteinExistence type="predicted"/>